<name>A0A0B7AB15_9EUPU</name>
<protein>
    <submittedName>
        <fullName evidence="1">Uncharacterized protein</fullName>
    </submittedName>
</protein>
<organism evidence="1">
    <name type="scientific">Arion vulgaris</name>
    <dbReference type="NCBI Taxonomy" id="1028688"/>
    <lineage>
        <taxon>Eukaryota</taxon>
        <taxon>Metazoa</taxon>
        <taxon>Spiralia</taxon>
        <taxon>Lophotrochozoa</taxon>
        <taxon>Mollusca</taxon>
        <taxon>Gastropoda</taxon>
        <taxon>Heterobranchia</taxon>
        <taxon>Euthyneura</taxon>
        <taxon>Panpulmonata</taxon>
        <taxon>Eupulmonata</taxon>
        <taxon>Stylommatophora</taxon>
        <taxon>Helicina</taxon>
        <taxon>Arionoidea</taxon>
        <taxon>Arionidae</taxon>
        <taxon>Arion</taxon>
    </lineage>
</organism>
<accession>A0A0B7AB15</accession>
<feature type="non-terminal residue" evidence="1">
    <location>
        <position position="84"/>
    </location>
</feature>
<dbReference type="EMBL" id="HACG01030356">
    <property type="protein sequence ID" value="CEK77221.1"/>
    <property type="molecule type" value="Transcribed_RNA"/>
</dbReference>
<sequence length="84" mass="9734">MCTKFHIGNSAIFACEQTSQTAEHIFEECSEYDILGQPRRPTKTTLEKNYKEHSVSYLFFCNHLLLYNFSGMCHKQGGVFEVFT</sequence>
<reference evidence="1" key="1">
    <citation type="submission" date="2014-12" db="EMBL/GenBank/DDBJ databases">
        <title>Insight into the proteome of Arion vulgaris.</title>
        <authorList>
            <person name="Aradska J."/>
            <person name="Bulat T."/>
            <person name="Smidak R."/>
            <person name="Sarate P."/>
            <person name="Gangsoo J."/>
            <person name="Sialana F."/>
            <person name="Bilban M."/>
            <person name="Lubec G."/>
        </authorList>
    </citation>
    <scope>NUCLEOTIDE SEQUENCE</scope>
    <source>
        <tissue evidence="1">Skin</tissue>
    </source>
</reference>
<dbReference type="AlphaFoldDB" id="A0A0B7AB15"/>
<gene>
    <name evidence="1" type="primary">ORF103535</name>
</gene>
<evidence type="ECO:0000313" key="1">
    <source>
        <dbReference type="EMBL" id="CEK77221.1"/>
    </source>
</evidence>
<dbReference type="PROSITE" id="PS51257">
    <property type="entry name" value="PROKAR_LIPOPROTEIN"/>
    <property type="match status" value="1"/>
</dbReference>
<proteinExistence type="predicted"/>